<sequence>MHFPTSCITVLLTLLILPTSSWNPYEILGVEQNADSSTIKKAYKQRAKEWHPDKNSAPDAEEKFVEIKTAYEVLSDPERRRNYDNTGRTEETPNFRQPPRGHPFSPDDLLHHFAFRRHGTMLFHKQSITLRQYENKVLPSSRTSPTLLLAFSEWCFSCVQMEPVWATLSEELGNVGIGVSTVHAEHERELAGRLSVDSLPRVFLVLDGRVVRYPRDEFSFALVIDFIRSKMSPGLFTTLTPSNADTFLAGWTDNRVRLVLFSQRPEPRLRYITLAYKFRASAAAAYVPTLSADSAPLLATYGVPARAETLLVLKEAPNAPAATLSMDQLPFNTMVDVVEKNRFLVLPRLSSQSVLDTLCPTEASRARRHLCAVLVARSGDPQTARQAALREHVRTARLTSPRLRYAYIYMDKQAKFLDNLLKESSPEDPVGHVLILWRQDSKRVQYDWTEDQWETKPDRVNQSVRRLEDRLRLLLTSTELLPHQTTVQTIP</sequence>
<evidence type="ECO:0000313" key="10">
    <source>
        <dbReference type="Proteomes" id="UP000440578"/>
    </source>
</evidence>
<evidence type="ECO:0000256" key="3">
    <source>
        <dbReference type="ARBA" id="ARBA00023006"/>
    </source>
</evidence>
<gene>
    <name evidence="9" type="primary">DNAJC16</name>
    <name evidence="9" type="ORF">FJT64_020041</name>
</gene>
<comment type="caution">
    <text evidence="9">The sequence shown here is derived from an EMBL/GenBank/DDBJ whole genome shotgun (WGS) entry which is preliminary data.</text>
</comment>
<protein>
    <recommendedName>
        <fullName evidence="2">DnaJ homolog subfamily C member 16</fullName>
    </recommendedName>
    <alternativeName>
        <fullName evidence="5">Endoplasmic reticulum DNA J domain-containing protein 8</fullName>
    </alternativeName>
</protein>
<proteinExistence type="predicted"/>
<dbReference type="GO" id="GO:0005789">
    <property type="term" value="C:endoplasmic reticulum membrane"/>
    <property type="evidence" value="ECO:0007669"/>
    <property type="project" value="UniProtKB-SubCell"/>
</dbReference>
<evidence type="ECO:0000256" key="5">
    <source>
        <dbReference type="ARBA" id="ARBA00035043"/>
    </source>
</evidence>
<keyword evidence="7" id="KW-0732">Signal</keyword>
<organism evidence="9 10">
    <name type="scientific">Amphibalanus amphitrite</name>
    <name type="common">Striped barnacle</name>
    <name type="synonym">Balanus amphitrite</name>
    <dbReference type="NCBI Taxonomy" id="1232801"/>
    <lineage>
        <taxon>Eukaryota</taxon>
        <taxon>Metazoa</taxon>
        <taxon>Ecdysozoa</taxon>
        <taxon>Arthropoda</taxon>
        <taxon>Crustacea</taxon>
        <taxon>Multicrustacea</taxon>
        <taxon>Cirripedia</taxon>
        <taxon>Thoracica</taxon>
        <taxon>Thoracicalcarea</taxon>
        <taxon>Balanomorpha</taxon>
        <taxon>Balanoidea</taxon>
        <taxon>Balanidae</taxon>
        <taxon>Amphibalaninae</taxon>
        <taxon>Amphibalanus</taxon>
    </lineage>
</organism>
<dbReference type="Gene3D" id="3.40.30.10">
    <property type="entry name" value="Glutaredoxin"/>
    <property type="match status" value="1"/>
</dbReference>
<evidence type="ECO:0000256" key="4">
    <source>
        <dbReference type="ARBA" id="ARBA00035002"/>
    </source>
</evidence>
<dbReference type="OrthoDB" id="10065037at2759"/>
<dbReference type="EMBL" id="VIIS01000465">
    <property type="protein sequence ID" value="KAF0308776.1"/>
    <property type="molecule type" value="Genomic_DNA"/>
</dbReference>
<feature type="chain" id="PRO_5025374763" description="DnaJ homolog subfamily C member 16" evidence="7">
    <location>
        <begin position="22"/>
        <end position="491"/>
    </location>
</feature>
<dbReference type="InterPro" id="IPR036869">
    <property type="entry name" value="J_dom_sf"/>
</dbReference>
<comment type="subcellular location">
    <subcellularLocation>
        <location evidence="1">Endoplasmic reticulum membrane</location>
        <topology evidence="1">Single-pass type IV membrane protein</topology>
    </subcellularLocation>
</comment>
<feature type="region of interest" description="Disordered" evidence="6">
    <location>
        <begin position="78"/>
        <end position="101"/>
    </location>
</feature>
<evidence type="ECO:0000313" key="9">
    <source>
        <dbReference type="EMBL" id="KAF0308776.1"/>
    </source>
</evidence>
<dbReference type="Proteomes" id="UP000440578">
    <property type="component" value="Unassembled WGS sequence"/>
</dbReference>
<dbReference type="SUPFAM" id="SSF46565">
    <property type="entry name" value="Chaperone J-domain"/>
    <property type="match status" value="1"/>
</dbReference>
<dbReference type="Pfam" id="PF00085">
    <property type="entry name" value="Thioredoxin"/>
    <property type="match status" value="1"/>
</dbReference>
<dbReference type="SUPFAM" id="SSF52833">
    <property type="entry name" value="Thioredoxin-like"/>
    <property type="match status" value="1"/>
</dbReference>
<dbReference type="CDD" id="cd06257">
    <property type="entry name" value="DnaJ"/>
    <property type="match status" value="1"/>
</dbReference>
<dbReference type="InterPro" id="IPR052448">
    <property type="entry name" value="DnaJ_C16_autophagy_reg"/>
</dbReference>
<feature type="domain" description="J" evidence="8">
    <location>
        <begin position="23"/>
        <end position="87"/>
    </location>
</feature>
<evidence type="ECO:0000259" key="8">
    <source>
        <dbReference type="PROSITE" id="PS50076"/>
    </source>
</evidence>
<comment type="function">
    <text evidence="4">Plays an important role in regulating the size of autophagosomes during the formation process.</text>
</comment>
<keyword evidence="3" id="KW-0072">Autophagy</keyword>
<dbReference type="InterPro" id="IPR001623">
    <property type="entry name" value="DnaJ_domain"/>
</dbReference>
<reference evidence="9 10" key="1">
    <citation type="submission" date="2019-07" db="EMBL/GenBank/DDBJ databases">
        <title>Draft genome assembly of a fouling barnacle, Amphibalanus amphitrite (Darwin, 1854): The first reference genome for Thecostraca.</title>
        <authorList>
            <person name="Kim W."/>
        </authorList>
    </citation>
    <scope>NUCLEOTIDE SEQUENCE [LARGE SCALE GENOMIC DNA]</scope>
    <source>
        <strain evidence="9">SNU_AA5</strain>
        <tissue evidence="9">Soma without cirri and trophi</tissue>
    </source>
</reference>
<dbReference type="PROSITE" id="PS50076">
    <property type="entry name" value="DNAJ_2"/>
    <property type="match status" value="1"/>
</dbReference>
<dbReference type="InterPro" id="IPR013766">
    <property type="entry name" value="Thioredoxin_domain"/>
</dbReference>
<dbReference type="PANTHER" id="PTHR44303:SF2">
    <property type="entry name" value="DNAJ HOMOLOG SUBFAMILY C MEMBER 16"/>
    <property type="match status" value="1"/>
</dbReference>
<dbReference type="GO" id="GO:0006914">
    <property type="term" value="P:autophagy"/>
    <property type="evidence" value="ECO:0007669"/>
    <property type="project" value="UniProtKB-KW"/>
</dbReference>
<dbReference type="PANTHER" id="PTHR44303">
    <property type="entry name" value="DNAJ HOMOLOG SUBFAMILY C MEMBER 16"/>
    <property type="match status" value="1"/>
</dbReference>
<feature type="compositionally biased region" description="Basic and acidic residues" evidence="6">
    <location>
        <begin position="78"/>
        <end position="93"/>
    </location>
</feature>
<evidence type="ECO:0000256" key="6">
    <source>
        <dbReference type="SAM" id="MobiDB-lite"/>
    </source>
</evidence>
<dbReference type="PRINTS" id="PR00625">
    <property type="entry name" value="JDOMAIN"/>
</dbReference>
<evidence type="ECO:0000256" key="2">
    <source>
        <dbReference type="ARBA" id="ARBA00020921"/>
    </source>
</evidence>
<dbReference type="Pfam" id="PF00226">
    <property type="entry name" value="DnaJ"/>
    <property type="match status" value="1"/>
</dbReference>
<accession>A0A6A4WMW3</accession>
<name>A0A6A4WMW3_AMPAM</name>
<dbReference type="InterPro" id="IPR036249">
    <property type="entry name" value="Thioredoxin-like_sf"/>
</dbReference>
<evidence type="ECO:0000256" key="1">
    <source>
        <dbReference type="ARBA" id="ARBA00004163"/>
    </source>
</evidence>
<feature type="signal peptide" evidence="7">
    <location>
        <begin position="1"/>
        <end position="21"/>
    </location>
</feature>
<dbReference type="SMART" id="SM00271">
    <property type="entry name" value="DnaJ"/>
    <property type="match status" value="1"/>
</dbReference>
<dbReference type="PROSITE" id="PS00636">
    <property type="entry name" value="DNAJ_1"/>
    <property type="match status" value="1"/>
</dbReference>
<dbReference type="AlphaFoldDB" id="A0A6A4WMW3"/>
<keyword evidence="10" id="KW-1185">Reference proteome</keyword>
<dbReference type="InterPro" id="IPR018253">
    <property type="entry name" value="DnaJ_domain_CS"/>
</dbReference>
<evidence type="ECO:0000256" key="7">
    <source>
        <dbReference type="SAM" id="SignalP"/>
    </source>
</evidence>
<dbReference type="Gene3D" id="1.10.287.110">
    <property type="entry name" value="DnaJ domain"/>
    <property type="match status" value="1"/>
</dbReference>